<dbReference type="Pfam" id="PF10613">
    <property type="entry name" value="Lig_chan-Glu_bd"/>
    <property type="match status" value="1"/>
</dbReference>
<reference evidence="13" key="2">
    <citation type="submission" date="2022-08" db="UniProtKB">
        <authorList>
            <consortium name="EnsemblMetazoa"/>
        </authorList>
    </citation>
    <scope>IDENTIFICATION</scope>
    <source>
        <strain evidence="13">STECLA/ALBI9_A</strain>
    </source>
</reference>
<evidence type="ECO:0000259" key="12">
    <source>
        <dbReference type="SMART" id="SM00918"/>
    </source>
</evidence>
<dbReference type="GO" id="GO:0005886">
    <property type="term" value="C:plasma membrane"/>
    <property type="evidence" value="ECO:0007669"/>
    <property type="project" value="UniProtKB-SubCell"/>
</dbReference>
<keyword evidence="3" id="KW-1003">Cell membrane</keyword>
<evidence type="ECO:0000256" key="5">
    <source>
        <dbReference type="ARBA" id="ARBA00022989"/>
    </source>
</evidence>
<dbReference type="AlphaFoldDB" id="A0A182F991"/>
<dbReference type="PANTHER" id="PTHR42643:SF30">
    <property type="entry name" value="IONOTROPIC RECEPTOR 40A-RELATED"/>
    <property type="match status" value="1"/>
</dbReference>
<feature type="domain" description="Ionotropic glutamate receptor L-glutamate and glycine-binding" evidence="12">
    <location>
        <begin position="134"/>
        <end position="194"/>
    </location>
</feature>
<reference evidence="13 14" key="1">
    <citation type="journal article" date="2017" name="G3 (Bethesda)">
        <title>The Physical Genome Mapping of Anopheles albimanus Corrected Scaffold Misassemblies and Identified Interarm Rearrangements in Genus Anopheles.</title>
        <authorList>
            <person name="Artemov G.N."/>
            <person name="Peery A.N."/>
            <person name="Jiang X."/>
            <person name="Tu Z."/>
            <person name="Stegniy V.N."/>
            <person name="Sharakhova M.V."/>
            <person name="Sharakhov I.V."/>
        </authorList>
    </citation>
    <scope>NUCLEOTIDE SEQUENCE [LARGE SCALE GENOMIC DNA]</scope>
    <source>
        <strain evidence="13 14">ALBI9_A</strain>
    </source>
</reference>
<evidence type="ECO:0000256" key="10">
    <source>
        <dbReference type="ARBA" id="ARBA00023286"/>
    </source>
</evidence>
<dbReference type="Proteomes" id="UP000069272">
    <property type="component" value="Chromosome 2R"/>
</dbReference>
<keyword evidence="10" id="KW-1071">Ligand-gated ion channel</keyword>
<protein>
    <recommendedName>
        <fullName evidence="12">Ionotropic glutamate receptor L-glutamate and glycine-binding domain-containing protein</fullName>
    </recommendedName>
</protein>
<keyword evidence="7" id="KW-0472">Membrane</keyword>
<evidence type="ECO:0000256" key="9">
    <source>
        <dbReference type="ARBA" id="ARBA00023180"/>
    </source>
</evidence>
<dbReference type="EnsemblMetazoa" id="AALB003066-RA">
    <property type="protein sequence ID" value="AALB003066-PA"/>
    <property type="gene ID" value="AALB003066"/>
</dbReference>
<sequence>MYPTTSHFFVDNNSVNKRIRILTKENSNGDELQYNISHHKLVGVLALPLESIKFYVKQHGQNGMVYVSLQNESRKYCAYTYDPYNDSNHCGEVRVKLLNCYIDGRWSNVRSWFGITLKNFNGCPLKAGTHHVEPFVMARNENNLNAFDGLEIELMEALAQRLNFSIKYLIPPGTQRWGVISATDSTGLMRMIQSGEVDMGFGATGLSLNRSTYLRSSIPSITSKLSIAIPPRNPYTSLEKLFLPFSLESWILIVASFLVICCFSLCLLYWRKHSFFEDKRSAVYITWVILLGGPGNSVRQHSSRIFMISLILNAFIVRSMYQSELFTYLRSVDTFASNLDSLNDINDAGLSYYMFPSAVQFFADNPWMRGRITVMDEKEMDWFTALHNIAHHQVKGVVVVVLESLRYYIKEFGQEGMVYVSRNTGISFYIAFHFPKASALKEPFDEIIHQFHANGMIKQWMKNYRENSAVSTKKKQDAEPTQMQLHQVAGGFYVWFCLICIAMCVFVGEIVKAKHSNIG</sequence>
<dbReference type="VEuPathDB" id="VectorBase:AALB003066"/>
<dbReference type="SUPFAM" id="SSF53850">
    <property type="entry name" value="Periplasmic binding protein-like II"/>
    <property type="match status" value="1"/>
</dbReference>
<keyword evidence="14" id="KW-1185">Reference proteome</keyword>
<dbReference type="Gene3D" id="1.10.287.70">
    <property type="match status" value="1"/>
</dbReference>
<keyword evidence="6" id="KW-0406">Ion transport</keyword>
<dbReference type="STRING" id="7167.A0A182F991"/>
<dbReference type="InterPro" id="IPR019594">
    <property type="entry name" value="Glu/Gly-bd"/>
</dbReference>
<name>A0A182F991_ANOAL</name>
<evidence type="ECO:0000256" key="7">
    <source>
        <dbReference type="ARBA" id="ARBA00023136"/>
    </source>
</evidence>
<evidence type="ECO:0000256" key="2">
    <source>
        <dbReference type="ARBA" id="ARBA00022448"/>
    </source>
</evidence>
<accession>A0A182F991</accession>
<proteinExistence type="predicted"/>
<keyword evidence="11" id="KW-0407">Ion channel</keyword>
<evidence type="ECO:0000256" key="3">
    <source>
        <dbReference type="ARBA" id="ARBA00022475"/>
    </source>
</evidence>
<evidence type="ECO:0000256" key="8">
    <source>
        <dbReference type="ARBA" id="ARBA00023170"/>
    </source>
</evidence>
<keyword evidence="5" id="KW-1133">Transmembrane helix</keyword>
<evidence type="ECO:0000256" key="11">
    <source>
        <dbReference type="ARBA" id="ARBA00023303"/>
    </source>
</evidence>
<keyword evidence="2" id="KW-0813">Transport</keyword>
<evidence type="ECO:0000313" key="14">
    <source>
        <dbReference type="Proteomes" id="UP000069272"/>
    </source>
</evidence>
<dbReference type="SMART" id="SM00918">
    <property type="entry name" value="Lig_chan-Glu_bd"/>
    <property type="match status" value="1"/>
</dbReference>
<dbReference type="VEuPathDB" id="VectorBase:AALB20_033233"/>
<evidence type="ECO:0000256" key="1">
    <source>
        <dbReference type="ARBA" id="ARBA00004651"/>
    </source>
</evidence>
<dbReference type="GO" id="GO:0015276">
    <property type="term" value="F:ligand-gated monoatomic ion channel activity"/>
    <property type="evidence" value="ECO:0007669"/>
    <property type="project" value="InterPro"/>
</dbReference>
<evidence type="ECO:0000313" key="13">
    <source>
        <dbReference type="EnsemblMetazoa" id="AALB003066-PA"/>
    </source>
</evidence>
<comment type="subcellular location">
    <subcellularLocation>
        <location evidence="1">Cell membrane</location>
        <topology evidence="1">Multi-pass membrane protein</topology>
    </subcellularLocation>
</comment>
<dbReference type="PANTHER" id="PTHR42643">
    <property type="entry name" value="IONOTROPIC RECEPTOR 20A-RELATED"/>
    <property type="match status" value="1"/>
</dbReference>
<organism evidence="13 14">
    <name type="scientific">Anopheles albimanus</name>
    <name type="common">New world malaria mosquito</name>
    <dbReference type="NCBI Taxonomy" id="7167"/>
    <lineage>
        <taxon>Eukaryota</taxon>
        <taxon>Metazoa</taxon>
        <taxon>Ecdysozoa</taxon>
        <taxon>Arthropoda</taxon>
        <taxon>Hexapoda</taxon>
        <taxon>Insecta</taxon>
        <taxon>Pterygota</taxon>
        <taxon>Neoptera</taxon>
        <taxon>Endopterygota</taxon>
        <taxon>Diptera</taxon>
        <taxon>Nematocera</taxon>
        <taxon>Culicoidea</taxon>
        <taxon>Culicidae</taxon>
        <taxon>Anophelinae</taxon>
        <taxon>Anopheles</taxon>
    </lineage>
</organism>
<dbReference type="InterPro" id="IPR052192">
    <property type="entry name" value="Insect_Ionotropic_Sensory_Rcpt"/>
</dbReference>
<keyword evidence="8" id="KW-0675">Receptor</keyword>
<dbReference type="Gene3D" id="3.40.190.10">
    <property type="entry name" value="Periplasmic binding protein-like II"/>
    <property type="match status" value="1"/>
</dbReference>
<keyword evidence="9" id="KW-0325">Glycoprotein</keyword>
<evidence type="ECO:0000256" key="6">
    <source>
        <dbReference type="ARBA" id="ARBA00023065"/>
    </source>
</evidence>
<keyword evidence="4" id="KW-0812">Transmembrane</keyword>
<evidence type="ECO:0000256" key="4">
    <source>
        <dbReference type="ARBA" id="ARBA00022692"/>
    </source>
</evidence>